<dbReference type="PROSITE" id="PS51898">
    <property type="entry name" value="TYR_RECOMBINASE"/>
    <property type="match status" value="1"/>
</dbReference>
<dbReference type="PANTHER" id="PTHR30349">
    <property type="entry name" value="PHAGE INTEGRASE-RELATED"/>
    <property type="match status" value="1"/>
</dbReference>
<evidence type="ECO:0000256" key="1">
    <source>
        <dbReference type="ARBA" id="ARBA00008857"/>
    </source>
</evidence>
<keyword evidence="7" id="KW-1185">Reference proteome</keyword>
<keyword evidence="4" id="KW-0233">DNA recombination</keyword>
<comment type="similarity">
    <text evidence="1">Belongs to the 'phage' integrase family.</text>
</comment>
<dbReference type="Gene3D" id="1.10.150.130">
    <property type="match status" value="1"/>
</dbReference>
<keyword evidence="2" id="KW-0229">DNA integration</keyword>
<dbReference type="EMBL" id="CP054836">
    <property type="protein sequence ID" value="QKV17814.1"/>
    <property type="molecule type" value="Genomic_DNA"/>
</dbReference>
<organism evidence="6 7">
    <name type="scientific">Oricola thermophila</name>
    <dbReference type="NCBI Taxonomy" id="2742145"/>
    <lineage>
        <taxon>Bacteria</taxon>
        <taxon>Pseudomonadati</taxon>
        <taxon>Pseudomonadota</taxon>
        <taxon>Alphaproteobacteria</taxon>
        <taxon>Hyphomicrobiales</taxon>
        <taxon>Ahrensiaceae</taxon>
        <taxon>Oricola</taxon>
    </lineage>
</organism>
<gene>
    <name evidence="6" type="ORF">HTY61_04755</name>
</gene>
<dbReference type="KEGG" id="orm:HTY61_04755"/>
<dbReference type="InterPro" id="IPR011010">
    <property type="entry name" value="DNA_brk_join_enz"/>
</dbReference>
<evidence type="ECO:0000313" key="7">
    <source>
        <dbReference type="Proteomes" id="UP000509367"/>
    </source>
</evidence>
<dbReference type="Proteomes" id="UP000509367">
    <property type="component" value="Chromosome"/>
</dbReference>
<evidence type="ECO:0000256" key="3">
    <source>
        <dbReference type="ARBA" id="ARBA00023125"/>
    </source>
</evidence>
<dbReference type="InterPro" id="IPR002104">
    <property type="entry name" value="Integrase_catalytic"/>
</dbReference>
<dbReference type="InterPro" id="IPR013762">
    <property type="entry name" value="Integrase-like_cat_sf"/>
</dbReference>
<dbReference type="Gene3D" id="1.10.443.10">
    <property type="entry name" value="Intergrase catalytic core"/>
    <property type="match status" value="1"/>
</dbReference>
<dbReference type="AlphaFoldDB" id="A0A6N1VA24"/>
<dbReference type="SUPFAM" id="SSF56349">
    <property type="entry name" value="DNA breaking-rejoining enzymes"/>
    <property type="match status" value="1"/>
</dbReference>
<evidence type="ECO:0000256" key="4">
    <source>
        <dbReference type="ARBA" id="ARBA00023172"/>
    </source>
</evidence>
<evidence type="ECO:0000256" key="2">
    <source>
        <dbReference type="ARBA" id="ARBA00022908"/>
    </source>
</evidence>
<dbReference type="PANTHER" id="PTHR30349:SF41">
    <property type="entry name" value="INTEGRASE_RECOMBINASE PROTEIN MJ0367-RELATED"/>
    <property type="match status" value="1"/>
</dbReference>
<name>A0A6N1VA24_9HYPH</name>
<protein>
    <submittedName>
        <fullName evidence="6">Tyrosine-type recombinase/integrase</fullName>
    </submittedName>
</protein>
<dbReference type="GO" id="GO:0003677">
    <property type="term" value="F:DNA binding"/>
    <property type="evidence" value="ECO:0007669"/>
    <property type="project" value="UniProtKB-KW"/>
</dbReference>
<dbReference type="InterPro" id="IPR050090">
    <property type="entry name" value="Tyrosine_recombinase_XerCD"/>
</dbReference>
<dbReference type="InterPro" id="IPR010998">
    <property type="entry name" value="Integrase_recombinase_N"/>
</dbReference>
<feature type="domain" description="Tyr recombinase" evidence="5">
    <location>
        <begin position="176"/>
        <end position="348"/>
    </location>
</feature>
<sequence>MVRSPMNIEYPGLLKERLPSGRYRYRVRVDGDPKTKIRIYAEPGHEDFHRQYLAARTGERQKPVKRASEYATPRSLGWLVASYLEHLERAVEAGTMSHKTLKKKRNLLAPLMRHTDVHMFVSRGKWQRWQDERSATPAQADAFIMAARGMYNWALKREYVRENPVVGIEKIYRDGPGAQPWKADDVRKFYARHKLGSKPHVAMTVLLWTGCRIEDLIILGREHECVLDGVEALRWTPLKKGSTEVTVPIFPPLKDATRAPTVQGRTYVLGQGGNPYSSGDSMSAMFKRWCKDADLGHLSAHGVRKGLAELLAELGCSQYGIMSILGHSEAKTSEVYTRRVERWRLALDGLGKVANSGVWWYK</sequence>
<reference evidence="6 7" key="1">
    <citation type="submission" date="2020-06" db="EMBL/GenBank/DDBJ databases">
        <title>Oricola thermophila sp. nov. isolated from a tidal sediments.</title>
        <authorList>
            <person name="Kwon K.K."/>
            <person name="Yang S.-H."/>
            <person name="Park M.-J."/>
        </authorList>
    </citation>
    <scope>NUCLEOTIDE SEQUENCE [LARGE SCALE GENOMIC DNA]</scope>
    <source>
        <strain evidence="6 7">MEBiC13590</strain>
    </source>
</reference>
<evidence type="ECO:0000313" key="6">
    <source>
        <dbReference type="EMBL" id="QKV17814.1"/>
    </source>
</evidence>
<dbReference type="GO" id="GO:0015074">
    <property type="term" value="P:DNA integration"/>
    <property type="evidence" value="ECO:0007669"/>
    <property type="project" value="UniProtKB-KW"/>
</dbReference>
<dbReference type="Pfam" id="PF00589">
    <property type="entry name" value="Phage_integrase"/>
    <property type="match status" value="1"/>
</dbReference>
<proteinExistence type="inferred from homology"/>
<keyword evidence="3" id="KW-0238">DNA-binding</keyword>
<accession>A0A6N1VA24</accession>
<dbReference type="GO" id="GO:0006310">
    <property type="term" value="P:DNA recombination"/>
    <property type="evidence" value="ECO:0007669"/>
    <property type="project" value="UniProtKB-KW"/>
</dbReference>
<evidence type="ECO:0000259" key="5">
    <source>
        <dbReference type="PROSITE" id="PS51898"/>
    </source>
</evidence>